<dbReference type="CDD" id="cd09272">
    <property type="entry name" value="RNase_HI_RT_Ty1"/>
    <property type="match status" value="1"/>
</dbReference>
<name>A0AAW1XTW0_RUBAR</name>
<evidence type="ECO:0000313" key="2">
    <source>
        <dbReference type="EMBL" id="KAK9939934.1"/>
    </source>
</evidence>
<accession>A0AAW1XTW0</accession>
<organism evidence="2 3">
    <name type="scientific">Rubus argutus</name>
    <name type="common">Southern blackberry</name>
    <dbReference type="NCBI Taxonomy" id="59490"/>
    <lineage>
        <taxon>Eukaryota</taxon>
        <taxon>Viridiplantae</taxon>
        <taxon>Streptophyta</taxon>
        <taxon>Embryophyta</taxon>
        <taxon>Tracheophyta</taxon>
        <taxon>Spermatophyta</taxon>
        <taxon>Magnoliopsida</taxon>
        <taxon>eudicotyledons</taxon>
        <taxon>Gunneridae</taxon>
        <taxon>Pentapetalae</taxon>
        <taxon>rosids</taxon>
        <taxon>fabids</taxon>
        <taxon>Rosales</taxon>
        <taxon>Rosaceae</taxon>
        <taxon>Rosoideae</taxon>
        <taxon>Rosoideae incertae sedis</taxon>
        <taxon>Rubus</taxon>
    </lineage>
</organism>
<comment type="caution">
    <text evidence="2">The sequence shown here is derived from an EMBL/GenBank/DDBJ whole genome shotgun (WGS) entry which is preliminary data.</text>
</comment>
<evidence type="ECO:0000256" key="1">
    <source>
        <dbReference type="SAM" id="Coils"/>
    </source>
</evidence>
<dbReference type="AlphaFoldDB" id="A0AAW1XTW0"/>
<dbReference type="Proteomes" id="UP001457282">
    <property type="component" value="Unassembled WGS sequence"/>
</dbReference>
<keyword evidence="3" id="KW-1185">Reference proteome</keyword>
<proteinExistence type="predicted"/>
<keyword evidence="1" id="KW-0175">Coiled coil</keyword>
<sequence>MMASTSVTPQFWLADSGVTNHMISEQLLQYNWLAKRQYDQLHDRFLNLTSEKNAIQLVNQELNNKVLELQKIEESVMVQLSAECHIARERIHKLEFEAKALVSKKIETENLVSKLELQIDSLSKSSRSSENKMQDLLLKIVALETENKDNAEKLQAELQKKMKQIDGSLKEGETDEQYVDLMDKQVNHPHISLEEKEQLILQYKEREKNQTMLTRIEECAGSAFSSHSLTRIVFGEENGDLPLCSQPGALKSVSAAINCASIRPTLQISDATICHLVDGLTHVVNHLMLTRNTSALKIPAWKQSMQPYNALLSLHCLRTVASLYLLMVLLIFWKLAHACIQTLCRHQVEAEYRSMADTMSELQWLMFLLSELHIDLATVPVLQCDNISILVLVTNPVYKLKHIEVDVRYTRAQVKAGTIKVPFVRSKDQLADPFTNVLCSPQHTYFCASLMLGPLHQAEGGC</sequence>
<protein>
    <submittedName>
        <fullName evidence="2">Uncharacterized protein</fullName>
    </submittedName>
</protein>
<gene>
    <name evidence="2" type="ORF">M0R45_016614</name>
</gene>
<dbReference type="EMBL" id="JBEDUW010000003">
    <property type="protein sequence ID" value="KAK9939934.1"/>
    <property type="molecule type" value="Genomic_DNA"/>
</dbReference>
<feature type="coiled-coil region" evidence="1">
    <location>
        <begin position="112"/>
        <end position="171"/>
    </location>
</feature>
<evidence type="ECO:0000313" key="3">
    <source>
        <dbReference type="Proteomes" id="UP001457282"/>
    </source>
</evidence>
<reference evidence="2 3" key="1">
    <citation type="journal article" date="2023" name="G3 (Bethesda)">
        <title>A chromosome-length genome assembly and annotation of blackberry (Rubus argutus, cv. 'Hillquist').</title>
        <authorList>
            <person name="Bruna T."/>
            <person name="Aryal R."/>
            <person name="Dudchenko O."/>
            <person name="Sargent D.J."/>
            <person name="Mead D."/>
            <person name="Buti M."/>
            <person name="Cavallini A."/>
            <person name="Hytonen T."/>
            <person name="Andres J."/>
            <person name="Pham M."/>
            <person name="Weisz D."/>
            <person name="Mascagni F."/>
            <person name="Usai G."/>
            <person name="Natali L."/>
            <person name="Bassil N."/>
            <person name="Fernandez G.E."/>
            <person name="Lomsadze A."/>
            <person name="Armour M."/>
            <person name="Olukolu B."/>
            <person name="Poorten T."/>
            <person name="Britton C."/>
            <person name="Davik J."/>
            <person name="Ashrafi H."/>
            <person name="Aiden E.L."/>
            <person name="Borodovsky M."/>
            <person name="Worthington M."/>
        </authorList>
    </citation>
    <scope>NUCLEOTIDE SEQUENCE [LARGE SCALE GENOMIC DNA]</scope>
    <source>
        <strain evidence="2">PI 553951</strain>
    </source>
</reference>